<dbReference type="VEuPathDB" id="FungiDB:PSHT_00572"/>
<evidence type="ECO:0000313" key="2">
    <source>
        <dbReference type="Proteomes" id="UP000239156"/>
    </source>
</evidence>
<accession>A0A2S4VY32</accession>
<sequence>MAFGRCNTSFKLFYPEKSPSGKSWKPLNHLEKLAIELNVGSTTFADFHRLIADACNEKVKKAGVLIMNALASRATKLAWHVWHVPAIAKEFMKKNNYQIKDKESYRHWMDTIVELGKDRIHASLELTMDNPVCYEWAHAMSRKVDGVGWFNPLAKFKMLKLSSKKRKTSDTTGPPIVPNFDLISEYVEFVNINPAQQEKVLKALADNEIDHPKLFDSKSITADCMRRWGLANGTIA</sequence>
<reference evidence="1" key="1">
    <citation type="submission" date="2017-12" db="EMBL/GenBank/DDBJ databases">
        <title>Gene loss provides genomic basis for host adaptation in cereal stripe rust fungi.</title>
        <authorList>
            <person name="Xia C."/>
        </authorList>
    </citation>
    <scope>NUCLEOTIDE SEQUENCE [LARGE SCALE GENOMIC DNA]</scope>
    <source>
        <strain evidence="1">93-210</strain>
    </source>
</reference>
<proteinExistence type="predicted"/>
<protein>
    <submittedName>
        <fullName evidence="1">Uncharacterized protein</fullName>
    </submittedName>
</protein>
<gene>
    <name evidence="1" type="ORF">PSTT_02939</name>
</gene>
<comment type="caution">
    <text evidence="1">The sequence shown here is derived from an EMBL/GenBank/DDBJ whole genome shotgun (WGS) entry which is preliminary data.</text>
</comment>
<name>A0A2S4VY32_9BASI</name>
<dbReference type="AlphaFoldDB" id="A0A2S4VY32"/>
<dbReference type="VEuPathDB" id="FungiDB:PSTT_02939"/>
<dbReference type="Proteomes" id="UP000239156">
    <property type="component" value="Unassembled WGS sequence"/>
</dbReference>
<evidence type="ECO:0000313" key="1">
    <source>
        <dbReference type="EMBL" id="POW14444.1"/>
    </source>
</evidence>
<dbReference type="EMBL" id="PKSL01000018">
    <property type="protein sequence ID" value="POW14444.1"/>
    <property type="molecule type" value="Genomic_DNA"/>
</dbReference>
<organism evidence="1 2">
    <name type="scientific">Puccinia striiformis</name>
    <dbReference type="NCBI Taxonomy" id="27350"/>
    <lineage>
        <taxon>Eukaryota</taxon>
        <taxon>Fungi</taxon>
        <taxon>Dikarya</taxon>
        <taxon>Basidiomycota</taxon>
        <taxon>Pucciniomycotina</taxon>
        <taxon>Pucciniomycetes</taxon>
        <taxon>Pucciniales</taxon>
        <taxon>Pucciniaceae</taxon>
        <taxon>Puccinia</taxon>
    </lineage>
</organism>
<keyword evidence="2" id="KW-1185">Reference proteome</keyword>